<name>A0A0B2A467_9MICO</name>
<dbReference type="SUPFAM" id="SSF52518">
    <property type="entry name" value="Thiamin diphosphate-binding fold (THDP-binding)"/>
    <property type="match status" value="1"/>
</dbReference>
<dbReference type="PANTHER" id="PTHR47514:SF1">
    <property type="entry name" value="TRANSKETOLASE N-TERMINAL SECTION-RELATED"/>
    <property type="match status" value="1"/>
</dbReference>
<comment type="cofactor">
    <cofactor evidence="1">
        <name>thiamine diphosphate</name>
        <dbReference type="ChEBI" id="CHEBI:58937"/>
    </cofactor>
</comment>
<dbReference type="OrthoDB" id="9759664at2"/>
<dbReference type="CDD" id="cd02012">
    <property type="entry name" value="TPP_TK"/>
    <property type="match status" value="1"/>
</dbReference>
<evidence type="ECO:0000313" key="5">
    <source>
        <dbReference type="EMBL" id="KHK96373.1"/>
    </source>
</evidence>
<sequence length="285" mass="30806">MQTKPSPPPPTDAALLADRATFVRTETIRLIEIAGTGHYSSVFSCAEIFAALYYAVMRLDPARPQWQERDRFLMGKGHAAVGLFPILADLGYFPTELLDGYTRLGSPLGDHPDMTKVPGIDFSSGSIGHALSNGLGMVLGGRFHHRDFFAYVMLGDGEMQEGQVWEAAMSAAHHRAGRLVAIVDRNGYQLDGAVDDVIGIEPLADKWRAFGWETHDVDGHDAVAVADLLIGLRDRPADAAPVCIIAHTSKGKGVSYMEAEPGWHLGYLAPDDGRRAIAEIRGASA</sequence>
<dbReference type="InterPro" id="IPR005474">
    <property type="entry name" value="Transketolase_N"/>
</dbReference>
<dbReference type="Gene3D" id="3.40.50.970">
    <property type="match status" value="1"/>
</dbReference>
<dbReference type="InterPro" id="IPR029061">
    <property type="entry name" value="THDP-binding"/>
</dbReference>
<evidence type="ECO:0000256" key="1">
    <source>
        <dbReference type="ARBA" id="ARBA00001964"/>
    </source>
</evidence>
<evidence type="ECO:0000256" key="3">
    <source>
        <dbReference type="ARBA" id="ARBA00023052"/>
    </source>
</evidence>
<dbReference type="AlphaFoldDB" id="A0A0B2A467"/>
<dbReference type="PANTHER" id="PTHR47514">
    <property type="entry name" value="TRANSKETOLASE N-TERMINAL SECTION-RELATED"/>
    <property type="match status" value="1"/>
</dbReference>
<dbReference type="STRING" id="1348253.LK09_15435"/>
<dbReference type="Proteomes" id="UP000031030">
    <property type="component" value="Unassembled WGS sequence"/>
</dbReference>
<keyword evidence="3" id="KW-0786">Thiamine pyrophosphate</keyword>
<dbReference type="GO" id="GO:0000287">
    <property type="term" value="F:magnesium ion binding"/>
    <property type="evidence" value="ECO:0007669"/>
    <property type="project" value="UniProtKB-ARBA"/>
</dbReference>
<gene>
    <name evidence="5" type="ORF">LK09_15435</name>
</gene>
<reference evidence="5 6" key="1">
    <citation type="submission" date="2014-11" db="EMBL/GenBank/DDBJ databases">
        <title>Genome sequence of Microbacterium mangrovi MUSC 115(T).</title>
        <authorList>
            <person name="Lee L.-H."/>
        </authorList>
    </citation>
    <scope>NUCLEOTIDE SEQUENCE [LARGE SCALE GENOMIC DNA]</scope>
    <source>
        <strain evidence="5 6">MUSC 115</strain>
    </source>
</reference>
<evidence type="ECO:0000256" key="2">
    <source>
        <dbReference type="ARBA" id="ARBA00007131"/>
    </source>
</evidence>
<comment type="caution">
    <text evidence="5">The sequence shown here is derived from an EMBL/GenBank/DDBJ whole genome shotgun (WGS) entry which is preliminary data.</text>
</comment>
<protein>
    <submittedName>
        <fullName evidence="5">Transketolase</fullName>
    </submittedName>
</protein>
<dbReference type="Pfam" id="PF00456">
    <property type="entry name" value="Transketolase_N"/>
    <property type="match status" value="1"/>
</dbReference>
<evidence type="ECO:0000313" key="6">
    <source>
        <dbReference type="Proteomes" id="UP000031030"/>
    </source>
</evidence>
<accession>A0A0B2A467</accession>
<comment type="similarity">
    <text evidence="2">Belongs to the transketolase family.</text>
</comment>
<keyword evidence="6" id="KW-1185">Reference proteome</keyword>
<dbReference type="EMBL" id="JTDK01000015">
    <property type="protein sequence ID" value="KHK96373.1"/>
    <property type="molecule type" value="Genomic_DNA"/>
</dbReference>
<evidence type="ECO:0000259" key="4">
    <source>
        <dbReference type="Pfam" id="PF00456"/>
    </source>
</evidence>
<feature type="domain" description="Transketolase N-terminal" evidence="4">
    <location>
        <begin position="22"/>
        <end position="261"/>
    </location>
</feature>
<dbReference type="RefSeq" id="WP_039401406.1">
    <property type="nucleotide sequence ID" value="NZ_JTDK01000015.1"/>
</dbReference>
<organism evidence="5 6">
    <name type="scientific">Microbacterium mangrovi</name>
    <dbReference type="NCBI Taxonomy" id="1348253"/>
    <lineage>
        <taxon>Bacteria</taxon>
        <taxon>Bacillati</taxon>
        <taxon>Actinomycetota</taxon>
        <taxon>Actinomycetes</taxon>
        <taxon>Micrococcales</taxon>
        <taxon>Microbacteriaceae</taxon>
        <taxon>Microbacterium</taxon>
    </lineage>
</organism>
<proteinExistence type="inferred from homology"/>